<organism evidence="2 3">
    <name type="scientific">Salegentibacter agarivorans</name>
    <dbReference type="NCBI Taxonomy" id="345907"/>
    <lineage>
        <taxon>Bacteria</taxon>
        <taxon>Pseudomonadati</taxon>
        <taxon>Bacteroidota</taxon>
        <taxon>Flavobacteriia</taxon>
        <taxon>Flavobacteriales</taxon>
        <taxon>Flavobacteriaceae</taxon>
        <taxon>Salegentibacter</taxon>
    </lineage>
</organism>
<gene>
    <name evidence="2" type="ORF">SAMN04488033_1098</name>
</gene>
<keyword evidence="3" id="KW-1185">Reference proteome</keyword>
<protein>
    <recommendedName>
        <fullName evidence="1">DUF5723 domain-containing protein</fullName>
    </recommendedName>
</protein>
<evidence type="ECO:0000313" key="2">
    <source>
        <dbReference type="EMBL" id="SFF78921.1"/>
    </source>
</evidence>
<dbReference type="Pfam" id="PF18990">
    <property type="entry name" value="DUF5723"/>
    <property type="match status" value="1"/>
</dbReference>
<dbReference type="Proteomes" id="UP000199116">
    <property type="component" value="Unassembled WGS sequence"/>
</dbReference>
<evidence type="ECO:0000313" key="3">
    <source>
        <dbReference type="Proteomes" id="UP000199116"/>
    </source>
</evidence>
<feature type="domain" description="DUF5723" evidence="1">
    <location>
        <begin position="38"/>
        <end position="441"/>
    </location>
</feature>
<dbReference type="EMBL" id="FOOH01000009">
    <property type="protein sequence ID" value="SFF78921.1"/>
    <property type="molecule type" value="Genomic_DNA"/>
</dbReference>
<dbReference type="AlphaFoldDB" id="A0A1I2LPD1"/>
<evidence type="ECO:0000259" key="1">
    <source>
        <dbReference type="Pfam" id="PF18990"/>
    </source>
</evidence>
<reference evidence="3" key="1">
    <citation type="submission" date="2016-10" db="EMBL/GenBank/DDBJ databases">
        <authorList>
            <person name="Varghese N."/>
            <person name="Submissions S."/>
        </authorList>
    </citation>
    <scope>NUCLEOTIDE SEQUENCE [LARGE SCALE GENOMIC DNA]</scope>
    <source>
        <strain evidence="3">DSM 23515</strain>
    </source>
</reference>
<proteinExistence type="predicted"/>
<accession>A0A1I2LPD1</accession>
<sequence length="468" mass="53259">MMWRLIGLFLIISGTVVAQNKPLLFNVDDLPQTLMSNPGAQINFTGHIGIPFFSQIHLSAGSTGADLYDVFANDGTNINTRIQETMRNMDSRDYFSINQQLEIFSMGWKIDKKNYLSTGIYQEMDVFSYFPKDPAILANEGNNDYLNEPFYFDDVSFTGEIMTVYHLGINHKFDNRLTVGARAKLYSSIFNAESTGNTGRFTTYTTPDGRNVYNHEVVDMNVLINTSGFAPLKEEEGMTVEQATAELLSRSFFGGNVGFGLDLGLSYILHEQFILSGSVQDLGAVFQRKDVENYRYFGSYETSGIEPLFPELDANDEALPYWDDFEDEVDRNLRDETTNQSYTTWRPIKANFAMEYGFGPAFLPCHYLSVKKVRYMNLLGMQLSGVKRPKGFVYAFTTYWDRKINENQRLKVSYSLDDYSLTNIGLMYTRTFNKFNVYLAANNLLAFPNLAKAHSASLQLGMQLIFND</sequence>
<dbReference type="RefSeq" id="WP_093304233.1">
    <property type="nucleotide sequence ID" value="NZ_FOOH01000009.1"/>
</dbReference>
<dbReference type="InterPro" id="IPR043781">
    <property type="entry name" value="DUF5723"/>
</dbReference>
<name>A0A1I2LPD1_9FLAO</name>